<organism evidence="1">
    <name type="scientific">marine sediment metagenome</name>
    <dbReference type="NCBI Taxonomy" id="412755"/>
    <lineage>
        <taxon>unclassified sequences</taxon>
        <taxon>metagenomes</taxon>
        <taxon>ecological metagenomes</taxon>
    </lineage>
</organism>
<feature type="non-terminal residue" evidence="1">
    <location>
        <position position="1"/>
    </location>
</feature>
<comment type="caution">
    <text evidence="1">The sequence shown here is derived from an EMBL/GenBank/DDBJ whole genome shotgun (WGS) entry which is preliminary data.</text>
</comment>
<protein>
    <recommendedName>
        <fullName evidence="2">HD domain-containing protein</fullName>
    </recommendedName>
</protein>
<reference evidence="1" key="1">
    <citation type="journal article" date="2015" name="Nature">
        <title>Complex archaea that bridge the gap between prokaryotes and eukaryotes.</title>
        <authorList>
            <person name="Spang A."/>
            <person name="Saw J.H."/>
            <person name="Jorgensen S.L."/>
            <person name="Zaremba-Niedzwiedzka K."/>
            <person name="Martijn J."/>
            <person name="Lind A.E."/>
            <person name="van Eijk R."/>
            <person name="Schleper C."/>
            <person name="Guy L."/>
            <person name="Ettema T.J."/>
        </authorList>
    </citation>
    <scope>NUCLEOTIDE SEQUENCE</scope>
</reference>
<evidence type="ECO:0000313" key="1">
    <source>
        <dbReference type="EMBL" id="KKL75305.1"/>
    </source>
</evidence>
<gene>
    <name evidence="1" type="ORF">LCGC14_2056260</name>
</gene>
<dbReference type="AlphaFoldDB" id="A0A0F9H118"/>
<evidence type="ECO:0008006" key="2">
    <source>
        <dbReference type="Google" id="ProtNLM"/>
    </source>
</evidence>
<accession>A0A0F9H118</accession>
<dbReference type="SUPFAM" id="SSF109604">
    <property type="entry name" value="HD-domain/PDEase-like"/>
    <property type="match status" value="1"/>
</dbReference>
<dbReference type="EMBL" id="LAZR01024390">
    <property type="protein sequence ID" value="KKL75305.1"/>
    <property type="molecule type" value="Genomic_DNA"/>
</dbReference>
<dbReference type="Gene3D" id="1.10.3210.10">
    <property type="entry name" value="Hypothetical protein af1432"/>
    <property type="match status" value="1"/>
</dbReference>
<name>A0A0F9H118_9ZZZZ</name>
<sequence length="88" mass="10178">HDVVEDTDVMLGQLLDGGFNIDIVKSVDAISHRDGEPYDKYIRRVKKDHMGRKVKIADIQHNLESFDHKKNKQRAEKYKIALLYLGAE</sequence>
<proteinExistence type="predicted"/>